<feature type="domain" description="Heparinase II/III-like C-terminal" evidence="5">
    <location>
        <begin position="578"/>
        <end position="717"/>
    </location>
</feature>
<feature type="domain" description="Heparin-sulfate lyase N-terminal" evidence="6">
    <location>
        <begin position="138"/>
        <end position="363"/>
    </location>
</feature>
<evidence type="ECO:0008006" key="9">
    <source>
        <dbReference type="Google" id="ProtNLM"/>
    </source>
</evidence>
<dbReference type="AlphaFoldDB" id="A0A9X7CL42"/>
<dbReference type="InterPro" id="IPR031680">
    <property type="entry name" value="Hepar_II_III_N"/>
</dbReference>
<dbReference type="RefSeq" id="WP_194138358.1">
    <property type="nucleotide sequence ID" value="NZ_JAJESL010000005.1"/>
</dbReference>
<keyword evidence="2" id="KW-0732">Signal</keyword>
<dbReference type="PANTHER" id="PTHR39210">
    <property type="entry name" value="HEPARIN-SULFATE LYASE"/>
    <property type="match status" value="1"/>
</dbReference>
<sequence>MYLKKIKGLSPKEIVVKIKKKTFTTISKEIKCVQDNLYPSYSKKIYKYELENIFLDPIEYEFTDFEIKQIKETTSLYLKHYFDLLGSGWTKVQHNIECRGLGEYRYIAKKIESNNVDGLIRNLVNKKNIPYSKYVRSKISDNYLPIDWRIDFKSGYCWDSRKHSSKLSFGKQPGVDIKVPWELSRMQHLVQFVWAYKLAKQGNEGFASPYVYVREFQDEILDFISTNPPKFGVNWTCTMDVAIRAANWLLVYDLFKVQGVKFDKEFEKIFVLSIHDHGNFIFNNLERNKDIRNNHYLSNIVGLFFIATYLPATEVVSQWLNFSFQELIQEMSFQFYEEGSNFENSTTYHRLSSELMLYATTVALALPEEKIKVLHSYRLQNHIEICKKLGFEIDSDKFWDFHKGKTFPNWYIERLEKMAEFTVDITKPNGEVAQFGDNDSGRFFKIQPSYNLVTVEEAKQKYLNLSTYNELSDKEKYWDEDFLEHRSLVAGINALFKKKKFFSFVNKPSIEHTLIKNIVKNNIKRYEESISQSLKYNVLDVSINEHEKNEINKLEQQEKFVQYIFNSKSNLVEGLKKIAYPDFGMYIFKSQDFYLAIRCGKLGTNGKGSHDHNDQLSIELVIDGEDIIKDPGTYLYTPIPEKRNLFRSTKAHFTIQLGDIEQNNFYYGLSGLFNLEHNTNSQCLEFKNNSFIGCHSGYGQKVYRKIEICDKQVVITDFGTSIVNPEFNYYSNGYGRIIRNK</sequence>
<keyword evidence="3" id="KW-0574">Periplasm</keyword>
<evidence type="ECO:0000256" key="1">
    <source>
        <dbReference type="ARBA" id="ARBA00004418"/>
    </source>
</evidence>
<evidence type="ECO:0000256" key="3">
    <source>
        <dbReference type="ARBA" id="ARBA00022764"/>
    </source>
</evidence>
<dbReference type="InterPro" id="IPR012480">
    <property type="entry name" value="Hepar_II_III_C"/>
</dbReference>
<dbReference type="Pfam" id="PF16889">
    <property type="entry name" value="Hepar_II_III_N"/>
    <property type="match status" value="1"/>
</dbReference>
<evidence type="ECO:0000256" key="2">
    <source>
        <dbReference type="ARBA" id="ARBA00022729"/>
    </source>
</evidence>
<reference evidence="7 8" key="1">
    <citation type="submission" date="2017-09" db="EMBL/GenBank/DDBJ databases">
        <title>Large-scale bioinformatics analysis of Bacillus genomes uncovers conserved roles of natural products in bacterial physiology.</title>
        <authorList>
            <consortium name="Agbiome Team Llc"/>
            <person name="Bleich R.M."/>
            <person name="Grubbs K.J."/>
            <person name="Santa Maria K.C."/>
            <person name="Allen S.E."/>
            <person name="Farag S."/>
            <person name="Shank E.A."/>
            <person name="Bowers A."/>
        </authorList>
    </citation>
    <scope>NUCLEOTIDE SEQUENCE [LARGE SCALE GENOMIC DNA]</scope>
    <source>
        <strain evidence="7 8">AFS041711</strain>
    </source>
</reference>
<dbReference type="GO" id="GO:0016829">
    <property type="term" value="F:lyase activity"/>
    <property type="evidence" value="ECO:0007669"/>
    <property type="project" value="UniProtKB-KW"/>
</dbReference>
<dbReference type="SUPFAM" id="SSF48230">
    <property type="entry name" value="Chondroitin AC/alginate lyase"/>
    <property type="match status" value="1"/>
</dbReference>
<dbReference type="Pfam" id="PF07940">
    <property type="entry name" value="Hepar_II_III_C"/>
    <property type="match status" value="1"/>
</dbReference>
<comment type="subcellular location">
    <subcellularLocation>
        <location evidence="1">Periplasm</location>
    </subcellularLocation>
</comment>
<dbReference type="GO" id="GO:0042597">
    <property type="term" value="C:periplasmic space"/>
    <property type="evidence" value="ECO:0007669"/>
    <property type="project" value="UniProtKB-SubCell"/>
</dbReference>
<protein>
    <recommendedName>
        <fullName evidence="9">Heparin-sulfate lyase N-terminal domain-containing protein</fullName>
    </recommendedName>
</protein>
<dbReference type="InterPro" id="IPR008929">
    <property type="entry name" value="Chondroitin_lyas"/>
</dbReference>
<evidence type="ECO:0000256" key="4">
    <source>
        <dbReference type="ARBA" id="ARBA00023239"/>
    </source>
</evidence>
<dbReference type="Gene3D" id="2.70.98.70">
    <property type="match status" value="1"/>
</dbReference>
<evidence type="ECO:0000313" key="7">
    <source>
        <dbReference type="EMBL" id="PGS77413.1"/>
    </source>
</evidence>
<organism evidence="7 8">
    <name type="scientific">Bacillus cereus</name>
    <dbReference type="NCBI Taxonomy" id="1396"/>
    <lineage>
        <taxon>Bacteria</taxon>
        <taxon>Bacillati</taxon>
        <taxon>Bacillota</taxon>
        <taxon>Bacilli</taxon>
        <taxon>Bacillales</taxon>
        <taxon>Bacillaceae</taxon>
        <taxon>Bacillus</taxon>
        <taxon>Bacillus cereus group</taxon>
    </lineage>
</organism>
<dbReference type="Gene3D" id="1.50.10.100">
    <property type="entry name" value="Chondroitin AC/alginate lyase"/>
    <property type="match status" value="1"/>
</dbReference>
<comment type="caution">
    <text evidence="7">The sequence shown here is derived from an EMBL/GenBank/DDBJ whole genome shotgun (WGS) entry which is preliminary data.</text>
</comment>
<dbReference type="PANTHER" id="PTHR39210:SF1">
    <property type="entry name" value="HEPARIN-SULFATE LYASE"/>
    <property type="match status" value="1"/>
</dbReference>
<gene>
    <name evidence="7" type="ORF">COC69_19810</name>
</gene>
<name>A0A9X7CL42_BACCE</name>
<accession>A0A9X7CL42</accession>
<keyword evidence="4" id="KW-0456">Lyase</keyword>
<dbReference type="EMBL" id="NULI01000111">
    <property type="protein sequence ID" value="PGS77413.1"/>
    <property type="molecule type" value="Genomic_DNA"/>
</dbReference>
<evidence type="ECO:0000259" key="6">
    <source>
        <dbReference type="Pfam" id="PF16889"/>
    </source>
</evidence>
<evidence type="ECO:0000313" key="8">
    <source>
        <dbReference type="Proteomes" id="UP000224203"/>
    </source>
</evidence>
<evidence type="ECO:0000259" key="5">
    <source>
        <dbReference type="Pfam" id="PF07940"/>
    </source>
</evidence>
<dbReference type="Proteomes" id="UP000224203">
    <property type="component" value="Unassembled WGS sequence"/>
</dbReference>
<proteinExistence type="predicted"/>